<keyword evidence="2" id="KW-1185">Reference proteome</keyword>
<evidence type="ECO:0000313" key="1">
    <source>
        <dbReference type="EMBL" id="ETW11248.1"/>
    </source>
</evidence>
<dbReference type="Proteomes" id="UP000019063">
    <property type="component" value="Unassembled WGS sequence"/>
</dbReference>
<dbReference type="EMBL" id="AQQW01000014">
    <property type="protein sequence ID" value="ETW11248.1"/>
    <property type="molecule type" value="Genomic_DNA"/>
</dbReference>
<comment type="caution">
    <text evidence="1">The sequence shown here is derived from an EMBL/GenBank/DDBJ whole genome shotgun (WGS) entry which is preliminary data.</text>
</comment>
<dbReference type="RefSeq" id="WP_043846612.1">
    <property type="nucleotide sequence ID" value="NZ_AQQW01000014.1"/>
</dbReference>
<evidence type="ECO:0000313" key="2">
    <source>
        <dbReference type="Proteomes" id="UP000019063"/>
    </source>
</evidence>
<accession>W4HFS3</accession>
<gene>
    <name evidence="1" type="ORF">ATO8_18130</name>
</gene>
<sequence>MPFDTDTSIDIHREIMKVNPHDFNMSGHHEQMNQNRIFLSGVCERTLLAQSQYGFHGVWITTRFPPWNAVEGELHIYSNPKATFDQGTWHRHDFLSRLPVDGLRLAVFDRSEKKFIGGIMAPVVFDNGSGQVEFYRTEFVLNDMPLEIVLSPAWGPGPCHVWGIFLYPQE</sequence>
<name>W4HFS3_9RHOB</name>
<protein>
    <submittedName>
        <fullName evidence="1">Uncharacterized protein</fullName>
    </submittedName>
</protein>
<proteinExistence type="predicted"/>
<reference evidence="1 2" key="1">
    <citation type="journal article" date="2014" name="Antonie Van Leeuwenhoek">
        <title>Roseivivax atlanticus sp. nov., isolated from surface seawater of the Atlantic Ocean.</title>
        <authorList>
            <person name="Li G."/>
            <person name="Lai Q."/>
            <person name="Liu X."/>
            <person name="Sun F."/>
            <person name="Shao Z."/>
        </authorList>
    </citation>
    <scope>NUCLEOTIDE SEQUENCE [LARGE SCALE GENOMIC DNA]</scope>
    <source>
        <strain evidence="1 2">22II-s10s</strain>
    </source>
</reference>
<dbReference type="AlphaFoldDB" id="W4HFS3"/>
<organism evidence="1 2">
    <name type="scientific">Roseivivax marinus</name>
    <dbReference type="NCBI Taxonomy" id="1379903"/>
    <lineage>
        <taxon>Bacteria</taxon>
        <taxon>Pseudomonadati</taxon>
        <taxon>Pseudomonadota</taxon>
        <taxon>Alphaproteobacteria</taxon>
        <taxon>Rhodobacterales</taxon>
        <taxon>Roseobacteraceae</taxon>
        <taxon>Roseivivax</taxon>
    </lineage>
</organism>